<dbReference type="EMBL" id="MDYQ01000070">
    <property type="protein sequence ID" value="PRP84044.1"/>
    <property type="molecule type" value="Genomic_DNA"/>
</dbReference>
<organism evidence="2 3">
    <name type="scientific">Planoprotostelium fungivorum</name>
    <dbReference type="NCBI Taxonomy" id="1890364"/>
    <lineage>
        <taxon>Eukaryota</taxon>
        <taxon>Amoebozoa</taxon>
        <taxon>Evosea</taxon>
        <taxon>Variosea</taxon>
        <taxon>Cavosteliida</taxon>
        <taxon>Cavosteliaceae</taxon>
        <taxon>Planoprotostelium</taxon>
    </lineage>
</organism>
<comment type="caution">
    <text evidence="2">The sequence shown here is derived from an EMBL/GenBank/DDBJ whole genome shotgun (WGS) entry which is preliminary data.</text>
</comment>
<proteinExistence type="predicted"/>
<dbReference type="Proteomes" id="UP000241769">
    <property type="component" value="Unassembled WGS sequence"/>
</dbReference>
<dbReference type="InParanoid" id="A0A2P6NJC6"/>
<keyword evidence="3" id="KW-1185">Reference proteome</keyword>
<dbReference type="InterPro" id="IPR031493">
    <property type="entry name" value="Zinc_ribbon_15"/>
</dbReference>
<evidence type="ECO:0000313" key="2">
    <source>
        <dbReference type="EMBL" id="PRP84044.1"/>
    </source>
</evidence>
<sequence>MVRMQGFIACVTVIAKARRHTNGHYRTVKKTMMLVDTLDLDRQYCRSILKHMTFICIPIIAGSGHHDHKMYKVPNACERCGSGGLSTKRRDEWFTFFFIPIFRMHKGDECFTQCPKCRAKYAPVFPDNFANGKTI</sequence>
<name>A0A2P6NJC6_9EUKA</name>
<evidence type="ECO:0000259" key="1">
    <source>
        <dbReference type="Pfam" id="PF17032"/>
    </source>
</evidence>
<gene>
    <name evidence="2" type="ORF">PROFUN_08506</name>
</gene>
<dbReference type="AlphaFoldDB" id="A0A2P6NJC6"/>
<protein>
    <recommendedName>
        <fullName evidence="1">Zinc-ribbon 15 domain-containing protein</fullName>
    </recommendedName>
</protein>
<accession>A0A2P6NJC6</accession>
<evidence type="ECO:0000313" key="3">
    <source>
        <dbReference type="Proteomes" id="UP000241769"/>
    </source>
</evidence>
<feature type="domain" description="Zinc-ribbon 15" evidence="1">
    <location>
        <begin position="76"/>
        <end position="122"/>
    </location>
</feature>
<dbReference type="Pfam" id="PF17032">
    <property type="entry name" value="Zn_ribbon_15"/>
    <property type="match status" value="1"/>
</dbReference>
<reference evidence="2 3" key="1">
    <citation type="journal article" date="2018" name="Genome Biol. Evol.">
        <title>Multiple Roots of Fruiting Body Formation in Amoebozoa.</title>
        <authorList>
            <person name="Hillmann F."/>
            <person name="Forbes G."/>
            <person name="Novohradska S."/>
            <person name="Ferling I."/>
            <person name="Riege K."/>
            <person name="Groth M."/>
            <person name="Westermann M."/>
            <person name="Marz M."/>
            <person name="Spaller T."/>
            <person name="Winckler T."/>
            <person name="Schaap P."/>
            <person name="Glockner G."/>
        </authorList>
    </citation>
    <scope>NUCLEOTIDE SEQUENCE [LARGE SCALE GENOMIC DNA]</scope>
    <source>
        <strain evidence="2 3">Jena</strain>
    </source>
</reference>